<keyword evidence="3" id="KW-1185">Reference proteome</keyword>
<name>K9VZ04_9CYAN</name>
<feature type="region of interest" description="Disordered" evidence="1">
    <location>
        <begin position="294"/>
        <end position="319"/>
    </location>
</feature>
<proteinExistence type="predicted"/>
<dbReference type="PATRIC" id="fig|1173022.3.peg.1990"/>
<dbReference type="OrthoDB" id="442687at2"/>
<evidence type="ECO:0000256" key="1">
    <source>
        <dbReference type="SAM" id="MobiDB-lite"/>
    </source>
</evidence>
<accession>K9VZ04</accession>
<dbReference type="eggNOG" id="COG0675">
    <property type="taxonomic scope" value="Bacteria"/>
</dbReference>
<gene>
    <name evidence="2" type="ORF">Cri9333_1843</name>
</gene>
<protein>
    <submittedName>
        <fullName evidence="2">Transposase IS891/IS1136/IS1341 family</fullName>
    </submittedName>
</protein>
<dbReference type="Proteomes" id="UP000010472">
    <property type="component" value="Chromosome"/>
</dbReference>
<dbReference type="KEGG" id="cep:Cri9333_1843"/>
<dbReference type="AlphaFoldDB" id="K9VZ04"/>
<evidence type="ECO:0000313" key="2">
    <source>
        <dbReference type="EMBL" id="AFZ12727.1"/>
    </source>
</evidence>
<evidence type="ECO:0000313" key="3">
    <source>
        <dbReference type="Proteomes" id="UP000010472"/>
    </source>
</evidence>
<dbReference type="RefSeq" id="WP_015202844.1">
    <property type="nucleotide sequence ID" value="NC_019753.1"/>
</dbReference>
<dbReference type="HOGENOM" id="CLU_036380_0_0_3"/>
<feature type="compositionally biased region" description="Polar residues" evidence="1">
    <location>
        <begin position="302"/>
        <end position="311"/>
    </location>
</feature>
<organism evidence="2 3">
    <name type="scientific">Crinalium epipsammum PCC 9333</name>
    <dbReference type="NCBI Taxonomy" id="1173022"/>
    <lineage>
        <taxon>Bacteria</taxon>
        <taxon>Bacillati</taxon>
        <taxon>Cyanobacteriota</taxon>
        <taxon>Cyanophyceae</taxon>
        <taxon>Gomontiellales</taxon>
        <taxon>Gomontiellaceae</taxon>
        <taxon>Crinalium</taxon>
    </lineage>
</organism>
<dbReference type="EMBL" id="CP003620">
    <property type="protein sequence ID" value="AFZ12727.1"/>
    <property type="molecule type" value="Genomic_DNA"/>
</dbReference>
<sequence length="514" mass="59077">MAKSKTLSFIAEILLIVDSKQGSELKSRFQAARQLYNACLNEAMVRMELVRKSEVYQTAKKLPREQKKQRSTMFSEARALYRYSDYDLQSYATLVSNKSSWIAKKIDSNTQQTIATRAFRASEKVFFGLAKKVRFKIVSRFRSVEGKSNKQGLRWKDNQLVWGKLKLNPIIDKSNPVIQHGLSCRVKYVRLLWKEINGKCRWFVQLINEGVPYQKPQNYVSNGVVGLDLNISNIAFVSDNHAGLLPFAENVPTFTKEITKLQRKMQRSQRVNNPNNYEADFLAKKGRKAVVKKGKVKKGSRNWKNSNNYRKTAQKKRELERRKTAYAKSQNRKLVNEILRHGNVIKTEKISVKGWQKRYGKAISAKSPGFVQSELKRKAESANGQFITFSTQKTALSQTHLDGTRIKKSLSQRVHRDVTGIVMHRDIFSAYLSRYVNEDDTLSLQDAVNEYPGLESILWSAWQQYQINCEQVSESESRLSHLSLEQFDLKAKTVNQIAVMGEKLTQSLPESTLL</sequence>
<reference evidence="2 3" key="1">
    <citation type="submission" date="2012-06" db="EMBL/GenBank/DDBJ databases">
        <title>Finished chromosome of genome of Crinalium epipsammum PCC 9333.</title>
        <authorList>
            <consortium name="US DOE Joint Genome Institute"/>
            <person name="Gugger M."/>
            <person name="Coursin T."/>
            <person name="Rippka R."/>
            <person name="Tandeau De Marsac N."/>
            <person name="Huntemann M."/>
            <person name="Wei C.-L."/>
            <person name="Han J."/>
            <person name="Detter J.C."/>
            <person name="Han C."/>
            <person name="Tapia R."/>
            <person name="Davenport K."/>
            <person name="Daligault H."/>
            <person name="Erkkila T."/>
            <person name="Gu W."/>
            <person name="Munk A.C.C."/>
            <person name="Teshima H."/>
            <person name="Xu Y."/>
            <person name="Chain P."/>
            <person name="Chen A."/>
            <person name="Krypides N."/>
            <person name="Mavromatis K."/>
            <person name="Markowitz V."/>
            <person name="Szeto E."/>
            <person name="Ivanova N."/>
            <person name="Mikhailova N."/>
            <person name="Ovchinnikova G."/>
            <person name="Pagani I."/>
            <person name="Pati A."/>
            <person name="Goodwin L."/>
            <person name="Peters L."/>
            <person name="Pitluck S."/>
            <person name="Woyke T."/>
            <person name="Kerfeld C."/>
        </authorList>
    </citation>
    <scope>NUCLEOTIDE SEQUENCE [LARGE SCALE GENOMIC DNA]</scope>
    <source>
        <strain evidence="2 3">PCC 9333</strain>
    </source>
</reference>
<dbReference type="STRING" id="1173022.Cri9333_1843"/>